<evidence type="ECO:0000313" key="4">
    <source>
        <dbReference type="Proteomes" id="UP001358614"/>
    </source>
</evidence>
<keyword evidence="2" id="KW-0812">Transmembrane</keyword>
<keyword evidence="2" id="KW-0472">Membrane</keyword>
<feature type="compositionally biased region" description="Basic and acidic residues" evidence="1">
    <location>
        <begin position="434"/>
        <end position="463"/>
    </location>
</feature>
<dbReference type="AlphaFoldDB" id="A0AAX4KGM3"/>
<protein>
    <submittedName>
        <fullName evidence="3">Uncharacterized protein</fullName>
    </submittedName>
</protein>
<evidence type="ECO:0000256" key="1">
    <source>
        <dbReference type="SAM" id="MobiDB-lite"/>
    </source>
</evidence>
<name>A0AAX4KGM3_9TREE</name>
<feature type="region of interest" description="Disordered" evidence="1">
    <location>
        <begin position="95"/>
        <end position="159"/>
    </location>
</feature>
<reference evidence="3 4" key="1">
    <citation type="submission" date="2024-01" db="EMBL/GenBank/DDBJ databases">
        <title>Comparative genomics of Cryptococcus and Kwoniella reveals pathogenesis evolution and contrasting modes of karyotype evolution via chromosome fusion or intercentromeric recombination.</title>
        <authorList>
            <person name="Coelho M.A."/>
            <person name="David-Palma M."/>
            <person name="Shea T."/>
            <person name="Bowers K."/>
            <person name="McGinley-Smith S."/>
            <person name="Mohammad A.W."/>
            <person name="Gnirke A."/>
            <person name="Yurkov A.M."/>
            <person name="Nowrousian M."/>
            <person name="Sun S."/>
            <person name="Cuomo C.A."/>
            <person name="Heitman J."/>
        </authorList>
    </citation>
    <scope>NUCLEOTIDE SEQUENCE [LARGE SCALE GENOMIC DNA]</scope>
    <source>
        <strain evidence="3 4">PYCC6329</strain>
    </source>
</reference>
<dbReference type="Proteomes" id="UP001358614">
    <property type="component" value="Chromosome 1"/>
</dbReference>
<accession>A0AAX4KGM3</accession>
<evidence type="ECO:0000313" key="3">
    <source>
        <dbReference type="EMBL" id="WWD05159.1"/>
    </source>
</evidence>
<feature type="compositionally biased region" description="Basic and acidic residues" evidence="1">
    <location>
        <begin position="319"/>
        <end position="341"/>
    </location>
</feature>
<keyword evidence="4" id="KW-1185">Reference proteome</keyword>
<dbReference type="RefSeq" id="XP_066083126.1">
    <property type="nucleotide sequence ID" value="XM_066227029.1"/>
</dbReference>
<dbReference type="GeneID" id="91102036"/>
<feature type="compositionally biased region" description="Basic and acidic residues" evidence="1">
    <location>
        <begin position="491"/>
        <end position="501"/>
    </location>
</feature>
<feature type="transmembrane region" description="Helical" evidence="2">
    <location>
        <begin position="534"/>
        <end position="551"/>
    </location>
</feature>
<evidence type="ECO:0000256" key="2">
    <source>
        <dbReference type="SAM" id="Phobius"/>
    </source>
</evidence>
<keyword evidence="2" id="KW-1133">Transmembrane helix</keyword>
<gene>
    <name evidence="3" type="ORF">V865_003232</name>
</gene>
<feature type="compositionally biased region" description="Basic and acidic residues" evidence="1">
    <location>
        <begin position="125"/>
        <end position="136"/>
    </location>
</feature>
<feature type="compositionally biased region" description="Basic and acidic residues" evidence="1">
    <location>
        <begin position="369"/>
        <end position="396"/>
    </location>
</feature>
<feature type="region of interest" description="Disordered" evidence="1">
    <location>
        <begin position="271"/>
        <end position="507"/>
    </location>
</feature>
<dbReference type="KEGG" id="ker:91102036"/>
<proteinExistence type="predicted"/>
<feature type="compositionally biased region" description="Basic and acidic residues" evidence="1">
    <location>
        <begin position="217"/>
        <end position="233"/>
    </location>
</feature>
<organism evidence="3 4">
    <name type="scientific">Kwoniella europaea PYCC6329</name>
    <dbReference type="NCBI Taxonomy" id="1423913"/>
    <lineage>
        <taxon>Eukaryota</taxon>
        <taxon>Fungi</taxon>
        <taxon>Dikarya</taxon>
        <taxon>Basidiomycota</taxon>
        <taxon>Agaricomycotina</taxon>
        <taxon>Tremellomycetes</taxon>
        <taxon>Tremellales</taxon>
        <taxon>Cryptococcaceae</taxon>
        <taxon>Kwoniella</taxon>
    </lineage>
</organism>
<feature type="compositionally biased region" description="Basic and acidic residues" evidence="1">
    <location>
        <begin position="271"/>
        <end position="309"/>
    </location>
</feature>
<dbReference type="EMBL" id="CP144089">
    <property type="protein sequence ID" value="WWD05159.1"/>
    <property type="molecule type" value="Genomic_DNA"/>
</dbReference>
<feature type="compositionally biased region" description="Basic and acidic residues" evidence="1">
    <location>
        <begin position="404"/>
        <end position="416"/>
    </location>
</feature>
<feature type="region of interest" description="Disordered" evidence="1">
    <location>
        <begin position="199"/>
        <end position="233"/>
    </location>
</feature>
<sequence length="556" mass="63211">MGNIDISDRTILSTTWEVLDKTPNKLFGCPAISLEKLYRALDTTYETLNPNPIISLLEEHSGDLLGINHKVSLKSVRKGENKDYWIVFQPIPAKVQPGSPKASSTVSASKPHKTSDSKINSNASSRHDLGEKEGKTLELLPNLPGGSNHLSHRTAPKSAREKIFSVLGMRKEKYRNDNGSDKSSVERVIHGQDGVSIEMESTDHGGQRDLPSQHDLSSLERSVHSMENDKGDWLKETQTWKDGRKKPERKGTEWSIIDAYDYASEDDHSAEIDIDQRRERNQANVDESERGTAERDITPDEEIKLDQHQVRTINGKAEVQGKHKEETREEAQPEVKTKFDFTDDNDISTNQRISPELNGDYYDYQAMHGRHDELEDGSNGDKPKGQRSRRDSQDRKKDKHKHGSKQERKDRRKDSESDSEINSISVADITSSEEDSKNKDGTRHKSVRGKEGRRNQKPPEDRKRSHTTRFRSSSDDEDISENTSNQYSTESEEHHENHKVPEPATPFLSRTFEGLPFEPDMSTLNSLSWFRDRYHLILAELIVLLGIVYILQASGL</sequence>